<feature type="region of interest" description="Disordered" evidence="1">
    <location>
        <begin position="1"/>
        <end position="33"/>
    </location>
</feature>
<evidence type="ECO:0000313" key="2">
    <source>
        <dbReference type="EMBL" id="KAL2039868.1"/>
    </source>
</evidence>
<name>A0ABR4A2I8_9LECA</name>
<keyword evidence="3" id="KW-1185">Reference proteome</keyword>
<proteinExistence type="predicted"/>
<protein>
    <submittedName>
        <fullName evidence="2">Uncharacterized protein</fullName>
    </submittedName>
</protein>
<dbReference type="EMBL" id="JBEFKJ010000023">
    <property type="protein sequence ID" value="KAL2039868.1"/>
    <property type="molecule type" value="Genomic_DNA"/>
</dbReference>
<feature type="compositionally biased region" description="Pro residues" evidence="1">
    <location>
        <begin position="93"/>
        <end position="107"/>
    </location>
</feature>
<reference evidence="2 3" key="1">
    <citation type="submission" date="2024-09" db="EMBL/GenBank/DDBJ databases">
        <title>Rethinking Asexuality: The Enigmatic Case of Functional Sexual Genes in Lepraria (Stereocaulaceae).</title>
        <authorList>
            <person name="Doellman M."/>
            <person name="Sun Y."/>
            <person name="Barcenas-Pena A."/>
            <person name="Lumbsch H.T."/>
            <person name="Grewe F."/>
        </authorList>
    </citation>
    <scope>NUCLEOTIDE SEQUENCE [LARGE SCALE GENOMIC DNA]</scope>
    <source>
        <strain evidence="2 3">Mercado 3170</strain>
    </source>
</reference>
<evidence type="ECO:0000313" key="3">
    <source>
        <dbReference type="Proteomes" id="UP001590950"/>
    </source>
</evidence>
<comment type="caution">
    <text evidence="2">The sequence shown here is derived from an EMBL/GenBank/DDBJ whole genome shotgun (WGS) entry which is preliminary data.</text>
</comment>
<gene>
    <name evidence="2" type="ORF">N7G274_007269</name>
</gene>
<evidence type="ECO:0000256" key="1">
    <source>
        <dbReference type="SAM" id="MobiDB-lite"/>
    </source>
</evidence>
<accession>A0ABR4A2I8</accession>
<organism evidence="2 3">
    <name type="scientific">Stereocaulon virgatum</name>
    <dbReference type="NCBI Taxonomy" id="373712"/>
    <lineage>
        <taxon>Eukaryota</taxon>
        <taxon>Fungi</taxon>
        <taxon>Dikarya</taxon>
        <taxon>Ascomycota</taxon>
        <taxon>Pezizomycotina</taxon>
        <taxon>Lecanoromycetes</taxon>
        <taxon>OSLEUM clade</taxon>
        <taxon>Lecanoromycetidae</taxon>
        <taxon>Lecanorales</taxon>
        <taxon>Lecanorineae</taxon>
        <taxon>Stereocaulaceae</taxon>
        <taxon>Stereocaulon</taxon>
    </lineage>
</organism>
<sequence>MSKQHPKSQTLPPAMPPSQRCPQGLSFPPSNEPSPISFQFDFFEISRNLSSQSQRVFSFCTQPFPLTPPYLDLNPRTLLFRNAYTGHPSLRPSLPPPSPISPPPPLSSPHIAL</sequence>
<feature type="region of interest" description="Disordered" evidence="1">
    <location>
        <begin position="85"/>
        <end position="113"/>
    </location>
</feature>
<dbReference type="Proteomes" id="UP001590950">
    <property type="component" value="Unassembled WGS sequence"/>
</dbReference>